<dbReference type="NCBIfam" id="TIGR01777">
    <property type="entry name" value="yfcH"/>
    <property type="match status" value="1"/>
</dbReference>
<dbReference type="Proteomes" id="UP000614424">
    <property type="component" value="Unassembled WGS sequence"/>
</dbReference>
<dbReference type="InterPro" id="IPR013549">
    <property type="entry name" value="DUF1731"/>
</dbReference>
<dbReference type="Gene3D" id="3.40.50.720">
    <property type="entry name" value="NAD(P)-binding Rossmann-like Domain"/>
    <property type="match status" value="1"/>
</dbReference>
<dbReference type="Pfam" id="PF08338">
    <property type="entry name" value="DUF1731"/>
    <property type="match status" value="1"/>
</dbReference>
<dbReference type="Pfam" id="PF01370">
    <property type="entry name" value="Epimerase"/>
    <property type="match status" value="1"/>
</dbReference>
<evidence type="ECO:0000259" key="2">
    <source>
        <dbReference type="Pfam" id="PF01370"/>
    </source>
</evidence>
<dbReference type="PANTHER" id="PTHR11092">
    <property type="entry name" value="SUGAR NUCLEOTIDE EPIMERASE RELATED"/>
    <property type="match status" value="1"/>
</dbReference>
<dbReference type="PANTHER" id="PTHR11092:SF0">
    <property type="entry name" value="EPIMERASE FAMILY PROTEIN SDR39U1"/>
    <property type="match status" value="1"/>
</dbReference>
<evidence type="ECO:0000313" key="5">
    <source>
        <dbReference type="Proteomes" id="UP000614424"/>
    </source>
</evidence>
<organism evidence="4 5">
    <name type="scientific">Candidatus Desulfobia pelagia</name>
    <dbReference type="NCBI Taxonomy" id="2841692"/>
    <lineage>
        <taxon>Bacteria</taxon>
        <taxon>Pseudomonadati</taxon>
        <taxon>Thermodesulfobacteriota</taxon>
        <taxon>Desulfobulbia</taxon>
        <taxon>Desulfobulbales</taxon>
        <taxon>Desulfobulbaceae</taxon>
        <taxon>Candidatus Desulfobia</taxon>
    </lineage>
</organism>
<evidence type="ECO:0000313" key="4">
    <source>
        <dbReference type="EMBL" id="MBC8317414.1"/>
    </source>
</evidence>
<name>A0A8J6NCL9_9BACT</name>
<comment type="caution">
    <text evidence="4">The sequence shown here is derived from an EMBL/GenBank/DDBJ whole genome shotgun (WGS) entry which is preliminary data.</text>
</comment>
<protein>
    <submittedName>
        <fullName evidence="4">TIGR01777 family protein</fullName>
    </submittedName>
</protein>
<dbReference type="SUPFAM" id="SSF51735">
    <property type="entry name" value="NAD(P)-binding Rossmann-fold domains"/>
    <property type="match status" value="1"/>
</dbReference>
<dbReference type="AlphaFoldDB" id="A0A8J6NCL9"/>
<feature type="domain" description="DUF1731" evidence="3">
    <location>
        <begin position="243"/>
        <end position="288"/>
    </location>
</feature>
<accession>A0A8J6NCL9</accession>
<gene>
    <name evidence="4" type="ORF">H8E41_05875</name>
</gene>
<proteinExistence type="inferred from homology"/>
<evidence type="ECO:0000259" key="3">
    <source>
        <dbReference type="Pfam" id="PF08338"/>
    </source>
</evidence>
<sequence length="291" mass="32111">MADKNKHTIALSGSTGFVGKRLCEFLQQKGWSVIPLAREDFKAPASDLARKIQNADVIINLAGAPIIKRWTAGYKKILFDSRINVTRKLVEACSEMTRKPEAFISTSAIGFYADHGHHTETHFVQADNFLGNLSQKWEEEAMKAERLGIRTMIFRFGVILGKNGGALQQMLLPFRLGLGGHIGSGLQAFSWIHIEDLTQAYVTAITTPSFNGVYNLTSPNPTTNRGLTKALGKALCRPTIFRVPRLILKLHFGEGATVLTGGQHVLPERLLQSDFTFQFPTIAEAVKDCVS</sequence>
<dbReference type="InterPro" id="IPR001509">
    <property type="entry name" value="Epimerase_deHydtase"/>
</dbReference>
<dbReference type="EMBL" id="JACNJZ010000088">
    <property type="protein sequence ID" value="MBC8317414.1"/>
    <property type="molecule type" value="Genomic_DNA"/>
</dbReference>
<feature type="domain" description="NAD-dependent epimerase/dehydratase" evidence="2">
    <location>
        <begin position="11"/>
        <end position="215"/>
    </location>
</feature>
<evidence type="ECO:0000256" key="1">
    <source>
        <dbReference type="ARBA" id="ARBA00009353"/>
    </source>
</evidence>
<comment type="similarity">
    <text evidence="1">Belongs to the NAD(P)-dependent epimerase/dehydratase family. SDR39U1 subfamily.</text>
</comment>
<dbReference type="InterPro" id="IPR010099">
    <property type="entry name" value="SDR39U1"/>
</dbReference>
<reference evidence="4 5" key="1">
    <citation type="submission" date="2020-08" db="EMBL/GenBank/DDBJ databases">
        <title>Bridging the membrane lipid divide: bacteria of the FCB group superphylum have the potential to synthesize archaeal ether lipids.</title>
        <authorList>
            <person name="Villanueva L."/>
            <person name="Von Meijenfeldt F.A.B."/>
            <person name="Westbye A.B."/>
            <person name="Yadav S."/>
            <person name="Hopmans E.C."/>
            <person name="Dutilh B.E."/>
            <person name="Sinninghe Damste J.S."/>
        </authorList>
    </citation>
    <scope>NUCLEOTIDE SEQUENCE [LARGE SCALE GENOMIC DNA]</scope>
    <source>
        <strain evidence="4">NIOZ-UU47</strain>
    </source>
</reference>
<dbReference type="InterPro" id="IPR036291">
    <property type="entry name" value="NAD(P)-bd_dom_sf"/>
</dbReference>